<sequence>MPQDTVPVSASAGQSPADIETMRAVVRIVLAEDSLPPGMGEVETLLAQMRGHMQLLIPDIEQAAERLPHDDVPRYCALACVGEARAKLSANASRAVDLEYAGKLARSLRALCDHYENLGGPAQ</sequence>
<dbReference type="RefSeq" id="WP_055509838.1">
    <property type="nucleotide sequence ID" value="NZ_AP023440.1"/>
</dbReference>
<evidence type="ECO:0000313" key="1">
    <source>
        <dbReference type="EMBL" id="BCL30938.1"/>
    </source>
</evidence>
<accession>A0A7G1P6E8</accession>
<organism evidence="1 2">
    <name type="scientific">Streptomyces aurantiacus</name>
    <dbReference type="NCBI Taxonomy" id="47760"/>
    <lineage>
        <taxon>Bacteria</taxon>
        <taxon>Bacillati</taxon>
        <taxon>Actinomycetota</taxon>
        <taxon>Actinomycetes</taxon>
        <taxon>Kitasatosporales</taxon>
        <taxon>Streptomycetaceae</taxon>
        <taxon>Streptomyces</taxon>
        <taxon>Streptomyces aurantiacus group</taxon>
    </lineage>
</organism>
<protein>
    <submittedName>
        <fullName evidence="1">Uncharacterized protein</fullName>
    </submittedName>
</protein>
<dbReference type="EMBL" id="AP023440">
    <property type="protein sequence ID" value="BCL30938.1"/>
    <property type="molecule type" value="Genomic_DNA"/>
</dbReference>
<dbReference type="OrthoDB" id="4246477at2"/>
<name>A0A7G1P6E8_9ACTN</name>
<reference evidence="1 2" key="1">
    <citation type="journal article" date="2014" name="Int. J. Syst. Evol. Microbiol.">
        <title>Complete genome sequence of Corynebacterium casei LMG S-19264T (=DSM 44701T), isolated from a smear-ripened cheese.</title>
        <authorList>
            <consortium name="US DOE Joint Genome Institute (JGI-PGF)"/>
            <person name="Walter F."/>
            <person name="Albersmeier A."/>
            <person name="Kalinowski J."/>
            <person name="Ruckert C."/>
        </authorList>
    </citation>
    <scope>NUCLEOTIDE SEQUENCE [LARGE SCALE GENOMIC DNA]</scope>
    <source>
        <strain evidence="1 2">JCM 4677</strain>
    </source>
</reference>
<dbReference type="Pfam" id="PF19979">
    <property type="entry name" value="DUF6415"/>
    <property type="match status" value="1"/>
</dbReference>
<gene>
    <name evidence="1" type="ORF">GCM10017557_57970</name>
</gene>
<dbReference type="AlphaFoldDB" id="A0A7G1P6E8"/>
<keyword evidence="2" id="KW-1185">Reference proteome</keyword>
<dbReference type="Proteomes" id="UP000516444">
    <property type="component" value="Chromosome"/>
</dbReference>
<evidence type="ECO:0000313" key="2">
    <source>
        <dbReference type="Proteomes" id="UP000516444"/>
    </source>
</evidence>
<proteinExistence type="predicted"/>
<dbReference type="InterPro" id="IPR046300">
    <property type="entry name" value="DUF6415"/>
</dbReference>
<dbReference type="KEGG" id="sgm:GCM10017557_57970"/>